<feature type="coiled-coil region" evidence="1">
    <location>
        <begin position="16"/>
        <end position="118"/>
    </location>
</feature>
<accession>L1I5Z4</accession>
<evidence type="ECO:0000313" key="3">
    <source>
        <dbReference type="EnsemblProtists" id="EKX31671"/>
    </source>
</evidence>
<dbReference type="KEGG" id="gtt:GUITHDRAFT_149151"/>
<sequence length="139" mass="16103">MGAQCARLLRDRDARIRELENTMQLMVQHKTELESMHKADMDSANSVWDAKMQGEKARHEKEMGKMRDRLKRANDDLEEQSGYMQRLADKLSVSTQNEKRLEVKVQRLQNEIDHIEDVERITRGVDNFSVSGDETSTPG</sequence>
<evidence type="ECO:0000313" key="2">
    <source>
        <dbReference type="EMBL" id="EKX31671.1"/>
    </source>
</evidence>
<dbReference type="Proteomes" id="UP000011087">
    <property type="component" value="Unassembled WGS sequence"/>
</dbReference>
<evidence type="ECO:0000256" key="1">
    <source>
        <dbReference type="SAM" id="Coils"/>
    </source>
</evidence>
<gene>
    <name evidence="2" type="ORF">GUITHDRAFT_149151</name>
</gene>
<evidence type="ECO:0000313" key="4">
    <source>
        <dbReference type="Proteomes" id="UP000011087"/>
    </source>
</evidence>
<reference evidence="2 4" key="1">
    <citation type="journal article" date="2012" name="Nature">
        <title>Algal genomes reveal evolutionary mosaicism and the fate of nucleomorphs.</title>
        <authorList>
            <consortium name="DOE Joint Genome Institute"/>
            <person name="Curtis B.A."/>
            <person name="Tanifuji G."/>
            <person name="Burki F."/>
            <person name="Gruber A."/>
            <person name="Irimia M."/>
            <person name="Maruyama S."/>
            <person name="Arias M.C."/>
            <person name="Ball S.G."/>
            <person name="Gile G.H."/>
            <person name="Hirakawa Y."/>
            <person name="Hopkins J.F."/>
            <person name="Kuo A."/>
            <person name="Rensing S.A."/>
            <person name="Schmutz J."/>
            <person name="Symeonidi A."/>
            <person name="Elias M."/>
            <person name="Eveleigh R.J."/>
            <person name="Herman E.K."/>
            <person name="Klute M.J."/>
            <person name="Nakayama T."/>
            <person name="Obornik M."/>
            <person name="Reyes-Prieto A."/>
            <person name="Armbrust E.V."/>
            <person name="Aves S.J."/>
            <person name="Beiko R.G."/>
            <person name="Coutinho P."/>
            <person name="Dacks J.B."/>
            <person name="Durnford D.G."/>
            <person name="Fast N.M."/>
            <person name="Green B.R."/>
            <person name="Grisdale C.J."/>
            <person name="Hempel F."/>
            <person name="Henrissat B."/>
            <person name="Hoppner M.P."/>
            <person name="Ishida K."/>
            <person name="Kim E."/>
            <person name="Koreny L."/>
            <person name="Kroth P.G."/>
            <person name="Liu Y."/>
            <person name="Malik S.B."/>
            <person name="Maier U.G."/>
            <person name="McRose D."/>
            <person name="Mock T."/>
            <person name="Neilson J.A."/>
            <person name="Onodera N.T."/>
            <person name="Poole A.M."/>
            <person name="Pritham E.J."/>
            <person name="Richards T.A."/>
            <person name="Rocap G."/>
            <person name="Roy S.W."/>
            <person name="Sarai C."/>
            <person name="Schaack S."/>
            <person name="Shirato S."/>
            <person name="Slamovits C.H."/>
            <person name="Spencer D.F."/>
            <person name="Suzuki S."/>
            <person name="Worden A.Z."/>
            <person name="Zauner S."/>
            <person name="Barry K."/>
            <person name="Bell C."/>
            <person name="Bharti A.K."/>
            <person name="Crow J.A."/>
            <person name="Grimwood J."/>
            <person name="Kramer R."/>
            <person name="Lindquist E."/>
            <person name="Lucas S."/>
            <person name="Salamov A."/>
            <person name="McFadden G.I."/>
            <person name="Lane C.E."/>
            <person name="Keeling P.J."/>
            <person name="Gray M.W."/>
            <person name="Grigoriev I.V."/>
            <person name="Archibald J.M."/>
        </authorList>
    </citation>
    <scope>NUCLEOTIDE SEQUENCE</scope>
    <source>
        <strain evidence="2 4">CCMP2712</strain>
    </source>
</reference>
<dbReference type="RefSeq" id="XP_005818651.1">
    <property type="nucleotide sequence ID" value="XM_005818594.1"/>
</dbReference>
<organism evidence="2">
    <name type="scientific">Guillardia theta (strain CCMP2712)</name>
    <name type="common">Cryptophyte</name>
    <dbReference type="NCBI Taxonomy" id="905079"/>
    <lineage>
        <taxon>Eukaryota</taxon>
        <taxon>Cryptophyceae</taxon>
        <taxon>Pyrenomonadales</taxon>
        <taxon>Geminigeraceae</taxon>
        <taxon>Guillardia</taxon>
    </lineage>
</organism>
<reference evidence="4" key="2">
    <citation type="submission" date="2012-11" db="EMBL/GenBank/DDBJ databases">
        <authorList>
            <person name="Kuo A."/>
            <person name="Curtis B.A."/>
            <person name="Tanifuji G."/>
            <person name="Burki F."/>
            <person name="Gruber A."/>
            <person name="Irimia M."/>
            <person name="Maruyama S."/>
            <person name="Arias M.C."/>
            <person name="Ball S.G."/>
            <person name="Gile G.H."/>
            <person name="Hirakawa Y."/>
            <person name="Hopkins J.F."/>
            <person name="Rensing S.A."/>
            <person name="Schmutz J."/>
            <person name="Symeonidi A."/>
            <person name="Elias M."/>
            <person name="Eveleigh R.J."/>
            <person name="Herman E.K."/>
            <person name="Klute M.J."/>
            <person name="Nakayama T."/>
            <person name="Obornik M."/>
            <person name="Reyes-Prieto A."/>
            <person name="Armbrust E.V."/>
            <person name="Aves S.J."/>
            <person name="Beiko R.G."/>
            <person name="Coutinho P."/>
            <person name="Dacks J.B."/>
            <person name="Durnford D.G."/>
            <person name="Fast N.M."/>
            <person name="Green B.R."/>
            <person name="Grisdale C."/>
            <person name="Hempe F."/>
            <person name="Henrissat B."/>
            <person name="Hoppner M.P."/>
            <person name="Ishida K.-I."/>
            <person name="Kim E."/>
            <person name="Koreny L."/>
            <person name="Kroth P.G."/>
            <person name="Liu Y."/>
            <person name="Malik S.-B."/>
            <person name="Maier U.G."/>
            <person name="McRose D."/>
            <person name="Mock T."/>
            <person name="Neilson J.A."/>
            <person name="Onodera N.T."/>
            <person name="Poole A.M."/>
            <person name="Pritham E.J."/>
            <person name="Richards T.A."/>
            <person name="Rocap G."/>
            <person name="Roy S.W."/>
            <person name="Sarai C."/>
            <person name="Schaack S."/>
            <person name="Shirato S."/>
            <person name="Slamovits C.H."/>
            <person name="Spencer D.F."/>
            <person name="Suzuki S."/>
            <person name="Worden A.Z."/>
            <person name="Zauner S."/>
            <person name="Barry K."/>
            <person name="Bell C."/>
            <person name="Bharti A.K."/>
            <person name="Crow J.A."/>
            <person name="Grimwood J."/>
            <person name="Kramer R."/>
            <person name="Lindquist E."/>
            <person name="Lucas S."/>
            <person name="Salamov A."/>
            <person name="McFadden G.I."/>
            <person name="Lane C.E."/>
            <person name="Keeling P.J."/>
            <person name="Gray M.W."/>
            <person name="Grigoriev I.V."/>
            <person name="Archibald J.M."/>
        </authorList>
    </citation>
    <scope>NUCLEOTIDE SEQUENCE</scope>
    <source>
        <strain evidence="4">CCMP2712</strain>
    </source>
</reference>
<dbReference type="AlphaFoldDB" id="L1I5Z4"/>
<name>L1I5Z4_GUITC</name>
<dbReference type="HOGENOM" id="CLU_1848893_0_0_1"/>
<protein>
    <submittedName>
        <fullName evidence="2 3">Uncharacterized protein</fullName>
    </submittedName>
</protein>
<dbReference type="EMBL" id="JH993249">
    <property type="protein sequence ID" value="EKX31671.1"/>
    <property type="molecule type" value="Genomic_DNA"/>
</dbReference>
<dbReference type="EnsemblProtists" id="EKX31671">
    <property type="protein sequence ID" value="EKX31671"/>
    <property type="gene ID" value="GUITHDRAFT_149151"/>
</dbReference>
<dbReference type="PaxDb" id="55529-EKX31671"/>
<keyword evidence="4" id="KW-1185">Reference proteome</keyword>
<keyword evidence="1" id="KW-0175">Coiled coil</keyword>
<dbReference type="GeneID" id="17288402"/>
<reference evidence="3" key="3">
    <citation type="submission" date="2016-03" db="UniProtKB">
        <authorList>
            <consortium name="EnsemblProtists"/>
        </authorList>
    </citation>
    <scope>IDENTIFICATION</scope>
</reference>
<proteinExistence type="predicted"/>